<evidence type="ECO:0000313" key="2">
    <source>
        <dbReference type="EMBL" id="SDR15723.1"/>
    </source>
</evidence>
<feature type="region of interest" description="Disordered" evidence="1">
    <location>
        <begin position="79"/>
        <end position="105"/>
    </location>
</feature>
<gene>
    <name evidence="2" type="ORF">SAMN04489764_3768</name>
</gene>
<dbReference type="RefSeq" id="WP_093260577.1">
    <property type="nucleotide sequence ID" value="NZ_FNKK01000002.1"/>
</dbReference>
<dbReference type="EMBL" id="FNKK01000002">
    <property type="protein sequence ID" value="SDR15723.1"/>
    <property type="molecule type" value="Genomic_DNA"/>
</dbReference>
<reference evidence="2 3" key="1">
    <citation type="submission" date="2016-10" db="EMBL/GenBank/DDBJ databases">
        <authorList>
            <person name="de Groot N.N."/>
        </authorList>
    </citation>
    <scope>NUCLEOTIDE SEQUENCE [LARGE SCALE GENOMIC DNA]</scope>
    <source>
        <strain evidence="2 3">DSM 43794</strain>
    </source>
</reference>
<accession>A0A1H1GRL1</accession>
<feature type="compositionally biased region" description="Low complexity" evidence="1">
    <location>
        <begin position="94"/>
        <end position="105"/>
    </location>
</feature>
<name>A0A1H1GRL1_9ACTN</name>
<keyword evidence="3" id="KW-1185">Reference proteome</keyword>
<evidence type="ECO:0000313" key="3">
    <source>
        <dbReference type="Proteomes" id="UP000217103"/>
    </source>
</evidence>
<sequence>MARSRTARGAPVAAVREAVTSALTLLLLVLAVSTCLRVPAAGADAGPRPSGVTATAEAADATAHAPGGFVLHARSATDGGAPEAACPGKPTFTAGSASPRAAGHAPAASPFAAGWWSAPSRVPADRHATGRVDRAPPSPEPILLLCVLRI</sequence>
<proteinExistence type="predicted"/>
<organism evidence="2 3">
    <name type="scientific">Thermostaphylospora chromogena</name>
    <dbReference type="NCBI Taxonomy" id="35622"/>
    <lineage>
        <taxon>Bacteria</taxon>
        <taxon>Bacillati</taxon>
        <taxon>Actinomycetota</taxon>
        <taxon>Actinomycetes</taxon>
        <taxon>Streptosporangiales</taxon>
        <taxon>Thermomonosporaceae</taxon>
        <taxon>Thermostaphylospora</taxon>
    </lineage>
</organism>
<dbReference type="AlphaFoldDB" id="A0A1H1GRL1"/>
<dbReference type="STRING" id="35622.SAMN04489764_3768"/>
<evidence type="ECO:0000256" key="1">
    <source>
        <dbReference type="SAM" id="MobiDB-lite"/>
    </source>
</evidence>
<protein>
    <submittedName>
        <fullName evidence="2">Uncharacterized protein</fullName>
    </submittedName>
</protein>
<dbReference type="Proteomes" id="UP000217103">
    <property type="component" value="Unassembled WGS sequence"/>
</dbReference>